<protein>
    <submittedName>
        <fullName evidence="1">Uncharacterized protein</fullName>
    </submittedName>
</protein>
<dbReference type="AlphaFoldDB" id="A0A4U8YN12"/>
<organism evidence="1 2">
    <name type="scientific">Desulfoluna butyratoxydans</name>
    <dbReference type="NCBI Taxonomy" id="231438"/>
    <lineage>
        <taxon>Bacteria</taxon>
        <taxon>Pseudomonadati</taxon>
        <taxon>Thermodesulfobacteriota</taxon>
        <taxon>Desulfobacteria</taxon>
        <taxon>Desulfobacterales</taxon>
        <taxon>Desulfolunaceae</taxon>
        <taxon>Desulfoluna</taxon>
    </lineage>
</organism>
<proteinExistence type="predicted"/>
<sequence>MRSLDEMSTKETVALLNKCWMTHDGMWFFHCLNTFGIEATNKLNKEAIRSLSSVEINRLKQVLGINGPLDRCDDFLTFFKEASTVMIPDFMQVRFGYPGGNILTWAFPQGECFAYKGVKRLGVIDRYECGVLYRIKCWLDELGIAHRFNPECGLCLMHHHGSCAGEIRLFV</sequence>
<dbReference type="RefSeq" id="WP_180141962.1">
    <property type="nucleotide sequence ID" value="NZ_CAADHO010000005.1"/>
</dbReference>
<dbReference type="Proteomes" id="UP000507962">
    <property type="component" value="Unassembled WGS sequence"/>
</dbReference>
<name>A0A4U8YN12_9BACT</name>
<evidence type="ECO:0000313" key="2">
    <source>
        <dbReference type="Proteomes" id="UP000507962"/>
    </source>
</evidence>
<reference evidence="1 2" key="1">
    <citation type="submission" date="2019-03" db="EMBL/GenBank/DDBJ databases">
        <authorList>
            <person name="Nijsse B."/>
        </authorList>
    </citation>
    <scope>NUCLEOTIDE SEQUENCE [LARGE SCALE GENOMIC DNA]</scope>
    <source>
        <strain evidence="1">Desulfoluna butyratoxydans MSL71</strain>
    </source>
</reference>
<keyword evidence="2" id="KW-1185">Reference proteome</keyword>
<evidence type="ECO:0000313" key="1">
    <source>
        <dbReference type="EMBL" id="VFQ45446.1"/>
    </source>
</evidence>
<gene>
    <name evidence="1" type="ORF">MSL71_31030</name>
</gene>
<dbReference type="EMBL" id="CAADHO010000005">
    <property type="protein sequence ID" value="VFQ45446.1"/>
    <property type="molecule type" value="Genomic_DNA"/>
</dbReference>
<accession>A0A4U8YN12</accession>
<dbReference type="Pfam" id="PF19620">
    <property type="entry name" value="DUF6125"/>
    <property type="match status" value="1"/>
</dbReference>